<organism evidence="1 2">
    <name type="scientific">Yasminevirus sp. GU-2018</name>
    <dbReference type="NCBI Taxonomy" id="2420051"/>
    <lineage>
        <taxon>Viruses</taxon>
        <taxon>Varidnaviria</taxon>
        <taxon>Bamfordvirae</taxon>
        <taxon>Nucleocytoviricota</taxon>
        <taxon>Megaviricetes</taxon>
        <taxon>Imitervirales</taxon>
        <taxon>Mimiviridae</taxon>
        <taxon>Klosneuvirinae</taxon>
        <taxon>Yasminevirus</taxon>
        <taxon>Yasminevirus saudimassiliense</taxon>
    </lineage>
</organism>
<gene>
    <name evidence="1" type="ORF">YASMINEVIRUS_1203</name>
</gene>
<protein>
    <submittedName>
        <fullName evidence="1">Uncharacterized protein</fullName>
    </submittedName>
</protein>
<reference evidence="1 2" key="1">
    <citation type="submission" date="2018-10" db="EMBL/GenBank/DDBJ databases">
        <authorList>
            <consortium name="IHU Genomes"/>
        </authorList>
    </citation>
    <scope>NUCLEOTIDE SEQUENCE [LARGE SCALE GENOMIC DNA]</scope>
    <source>
        <strain evidence="1 2">A1</strain>
    </source>
</reference>
<accession>A0A5K0UAV8</accession>
<evidence type="ECO:0000313" key="2">
    <source>
        <dbReference type="Proteomes" id="UP000594342"/>
    </source>
</evidence>
<dbReference type="EMBL" id="UPSH01000001">
    <property type="protein sequence ID" value="VBB18672.1"/>
    <property type="molecule type" value="Genomic_DNA"/>
</dbReference>
<sequence length="498" mass="56403">MNTSFRDKQVNISRFKLKNPDKLTIYDLFIVKMLSETSTKMCMYVDDRTASAYDVQKMVEDTLNVMRSFGITMPEVVRYSDYYDTAKIYLHRLLTLKKAVVNYNTTSRPTDLSVMAKSKSMKIFYSDQTQSQIQNQSTEDRYEDRYDNILYDSGWYRDVFFETIIDHAENVTSIVDDDRTEKEKKLVSALRVIFDFREPTKVLTTLVSDINTLAHSKQSIGKGPMDQTGLQSLHYPQTKLITDLTLKQVLDVGLNLTTVRHMIEVQNDSLDSVAYDLSARTTKGVLFDPVLLTFTTKKESTTYTGFDVNDLVAEQSNKSLNTPKITHIKGVYLDREELISLKLDPSKLNGISLRIKSLGGVTIVSKEGELFGTFVKFNKKKQKTVKQCTRWIFCSGDATGNIPGDTPGYTPSNATIDTTSAGPTMSVDATLNMSDNENVVIDDSDTTVTKTILHSPVLKVPHKDMTIVLSHDVIHNNKLFLVESLLYVRRENNILEPL</sequence>
<comment type="caution">
    <text evidence="1">The sequence shown here is derived from an EMBL/GenBank/DDBJ whole genome shotgun (WGS) entry which is preliminary data.</text>
</comment>
<name>A0A5K0UAV8_9VIRU</name>
<evidence type="ECO:0000313" key="1">
    <source>
        <dbReference type="EMBL" id="VBB18672.1"/>
    </source>
</evidence>
<dbReference type="Proteomes" id="UP000594342">
    <property type="component" value="Unassembled WGS sequence"/>
</dbReference>
<keyword evidence="2" id="KW-1185">Reference proteome</keyword>
<proteinExistence type="predicted"/>